<dbReference type="PROSITE" id="PS50850">
    <property type="entry name" value="MFS"/>
    <property type="match status" value="1"/>
</dbReference>
<dbReference type="InterPro" id="IPR005828">
    <property type="entry name" value="MFS_sugar_transport-like"/>
</dbReference>
<reference evidence="12" key="1">
    <citation type="submission" date="2020-11" db="EMBL/GenBank/DDBJ databases">
        <authorList>
            <consortium name="DOE Joint Genome Institute"/>
            <person name="Ahrendt S."/>
            <person name="Riley R."/>
            <person name="Andreopoulos W."/>
            <person name="Labutti K."/>
            <person name="Pangilinan J."/>
            <person name="Ruiz-Duenas F.J."/>
            <person name="Barrasa J.M."/>
            <person name="Sanchez-Garcia M."/>
            <person name="Camarero S."/>
            <person name="Miyauchi S."/>
            <person name="Serrano A."/>
            <person name="Linde D."/>
            <person name="Babiker R."/>
            <person name="Drula E."/>
            <person name="Ayuso-Fernandez I."/>
            <person name="Pacheco R."/>
            <person name="Padilla G."/>
            <person name="Ferreira P."/>
            <person name="Barriuso J."/>
            <person name="Kellner H."/>
            <person name="Castanera R."/>
            <person name="Alfaro M."/>
            <person name="Ramirez L."/>
            <person name="Pisabarro A.G."/>
            <person name="Kuo A."/>
            <person name="Tritt A."/>
            <person name="Lipzen A."/>
            <person name="He G."/>
            <person name="Yan M."/>
            <person name="Ng V."/>
            <person name="Cullen D."/>
            <person name="Martin F."/>
            <person name="Rosso M.-N."/>
            <person name="Henrissat B."/>
            <person name="Hibbett D."/>
            <person name="Martinez A.T."/>
            <person name="Grigoriev I.V."/>
        </authorList>
    </citation>
    <scope>NUCLEOTIDE SEQUENCE</scope>
    <source>
        <strain evidence="12">CBS 247.69</strain>
    </source>
</reference>
<feature type="transmembrane region" description="Helical" evidence="10">
    <location>
        <begin position="226"/>
        <end position="245"/>
    </location>
</feature>
<name>A0A9P6CQ05_9AGAR</name>
<dbReference type="InterPro" id="IPR036259">
    <property type="entry name" value="MFS_trans_sf"/>
</dbReference>
<comment type="caution">
    <text evidence="12">The sequence shown here is derived from an EMBL/GenBank/DDBJ whole genome shotgun (WGS) entry which is preliminary data.</text>
</comment>
<dbReference type="Pfam" id="PF00083">
    <property type="entry name" value="Sugar_tr"/>
    <property type="match status" value="1"/>
</dbReference>
<sequence>MTDKRSGSQSSIEKEKEITPGHEETLRQRGAPRTPMERQIALKAALEVDPGVTRFSLRAIQMYLITLVVCCCSGDSGFDGTVMGGINGMKQYQTYFGMSGVGAKTSIVFGIFTIGSICGTIPASYLPDRFGRRLSMFFGNAVLIAGAVVTANAKTKGTFLGGRFLTGLGASCAGASAKSYLAEMSPPHSRGAYMGFLNSFYYVGQMSATGMMVSTGSFQSELSWRLPLYIQVVPAALNAIFIFFCPESPRWLYSVGKSEQARKILANLHSSNGDYNSPLVDLEMEEIEEKIQVDGVDKTWWDFRPLFTTRADRYRAYMVILIGTFGQLSGNGLITYFLPILLKNAGILDQKKVLTLNFVNSVTSYIGALSGSAVIDNFGRRRILLTSTAIITVILAIVTGLLSTFGNATRANAGISFIYLFMVIFSFGWTPMQALYPAEVLSYQARAKGLAFLGIVAQIATLINTFGLPVALERLAWKVYVIFLVWDIFEVLVIYFFLVETKGLTLEEINEIFEEKDPRAYSIEVQKQRRATQIAGATAA</sequence>
<feature type="transmembrane region" description="Helical" evidence="10">
    <location>
        <begin position="358"/>
        <end position="376"/>
    </location>
</feature>
<evidence type="ECO:0000256" key="2">
    <source>
        <dbReference type="ARBA" id="ARBA00010992"/>
    </source>
</evidence>
<dbReference type="InterPro" id="IPR020846">
    <property type="entry name" value="MFS_dom"/>
</dbReference>
<evidence type="ECO:0000256" key="8">
    <source>
        <dbReference type="RuleBase" id="RU003346"/>
    </source>
</evidence>
<feature type="transmembrane region" description="Helical" evidence="10">
    <location>
        <begin position="383"/>
        <end position="405"/>
    </location>
</feature>
<feature type="transmembrane region" description="Helical" evidence="10">
    <location>
        <begin position="134"/>
        <end position="153"/>
    </location>
</feature>
<feature type="transmembrane region" description="Helical" evidence="10">
    <location>
        <begin position="63"/>
        <end position="86"/>
    </location>
</feature>
<evidence type="ECO:0000256" key="6">
    <source>
        <dbReference type="ARBA" id="ARBA00023136"/>
    </source>
</evidence>
<comment type="catalytic activity">
    <reaction evidence="7">
        <text>myo-inositol(out) + H(+)(out) = myo-inositol(in) + H(+)(in)</text>
        <dbReference type="Rhea" id="RHEA:60364"/>
        <dbReference type="ChEBI" id="CHEBI:15378"/>
        <dbReference type="ChEBI" id="CHEBI:17268"/>
    </reaction>
</comment>
<dbReference type="SUPFAM" id="SSF103473">
    <property type="entry name" value="MFS general substrate transporter"/>
    <property type="match status" value="1"/>
</dbReference>
<dbReference type="InterPro" id="IPR005829">
    <property type="entry name" value="Sugar_transporter_CS"/>
</dbReference>
<evidence type="ECO:0000256" key="10">
    <source>
        <dbReference type="SAM" id="Phobius"/>
    </source>
</evidence>
<dbReference type="OrthoDB" id="6133115at2759"/>
<evidence type="ECO:0000256" key="1">
    <source>
        <dbReference type="ARBA" id="ARBA00004141"/>
    </source>
</evidence>
<dbReference type="InterPro" id="IPR003663">
    <property type="entry name" value="Sugar/inositol_transpt"/>
</dbReference>
<evidence type="ECO:0000256" key="7">
    <source>
        <dbReference type="ARBA" id="ARBA00049119"/>
    </source>
</evidence>
<dbReference type="PANTHER" id="PTHR48022">
    <property type="entry name" value="PLASTIDIC GLUCOSE TRANSPORTER 4"/>
    <property type="match status" value="1"/>
</dbReference>
<dbReference type="AlphaFoldDB" id="A0A9P6CQ05"/>
<dbReference type="GO" id="GO:0016020">
    <property type="term" value="C:membrane"/>
    <property type="evidence" value="ECO:0007669"/>
    <property type="project" value="UniProtKB-SubCell"/>
</dbReference>
<evidence type="ECO:0000256" key="4">
    <source>
        <dbReference type="ARBA" id="ARBA00022692"/>
    </source>
</evidence>
<keyword evidence="3 8" id="KW-0813">Transport</keyword>
<evidence type="ECO:0000313" key="13">
    <source>
        <dbReference type="Proteomes" id="UP000807353"/>
    </source>
</evidence>
<keyword evidence="6 10" id="KW-0472">Membrane</keyword>
<evidence type="ECO:0000256" key="3">
    <source>
        <dbReference type="ARBA" id="ARBA00022448"/>
    </source>
</evidence>
<dbReference type="Gene3D" id="1.20.1250.20">
    <property type="entry name" value="MFS general substrate transporter like domains"/>
    <property type="match status" value="1"/>
</dbReference>
<protein>
    <submittedName>
        <fullName evidence="12">General substrate transporter</fullName>
    </submittedName>
</protein>
<dbReference type="EMBL" id="MU150232">
    <property type="protein sequence ID" value="KAF9468534.1"/>
    <property type="molecule type" value="Genomic_DNA"/>
</dbReference>
<accession>A0A9P6CQ05</accession>
<keyword evidence="4 10" id="KW-0812">Transmembrane</keyword>
<dbReference type="Proteomes" id="UP000807353">
    <property type="component" value="Unassembled WGS sequence"/>
</dbReference>
<feature type="transmembrane region" description="Helical" evidence="10">
    <location>
        <begin position="106"/>
        <end position="127"/>
    </location>
</feature>
<organism evidence="12 13">
    <name type="scientific">Collybia nuda</name>
    <dbReference type="NCBI Taxonomy" id="64659"/>
    <lineage>
        <taxon>Eukaryota</taxon>
        <taxon>Fungi</taxon>
        <taxon>Dikarya</taxon>
        <taxon>Basidiomycota</taxon>
        <taxon>Agaricomycotina</taxon>
        <taxon>Agaricomycetes</taxon>
        <taxon>Agaricomycetidae</taxon>
        <taxon>Agaricales</taxon>
        <taxon>Tricholomatineae</taxon>
        <taxon>Clitocybaceae</taxon>
        <taxon>Collybia</taxon>
    </lineage>
</organism>
<dbReference type="FunFam" id="1.20.1250.20:FF:000134">
    <property type="entry name" value="MFS sugar transporter protein"/>
    <property type="match status" value="1"/>
</dbReference>
<keyword evidence="13" id="KW-1185">Reference proteome</keyword>
<gene>
    <name evidence="12" type="ORF">BDZ94DRAFT_1245599</name>
</gene>
<dbReference type="PANTHER" id="PTHR48022:SF79">
    <property type="entry name" value="LACTOSE PERMEASE, PUTATIVE (AFU_ORTHOLOGUE AFUA_6G01860)-RELATED"/>
    <property type="match status" value="1"/>
</dbReference>
<feature type="transmembrane region" description="Helical" evidence="10">
    <location>
        <begin position="411"/>
        <end position="429"/>
    </location>
</feature>
<keyword evidence="5 10" id="KW-1133">Transmembrane helix</keyword>
<evidence type="ECO:0000256" key="5">
    <source>
        <dbReference type="ARBA" id="ARBA00022989"/>
    </source>
</evidence>
<feature type="domain" description="Major facilitator superfamily (MFS) profile" evidence="11">
    <location>
        <begin position="65"/>
        <end position="502"/>
    </location>
</feature>
<comment type="similarity">
    <text evidence="2 8">Belongs to the major facilitator superfamily. Sugar transporter (TC 2.A.1.1) family.</text>
</comment>
<dbReference type="InterPro" id="IPR050360">
    <property type="entry name" value="MFS_Sugar_Transporters"/>
</dbReference>
<evidence type="ECO:0000313" key="12">
    <source>
        <dbReference type="EMBL" id="KAF9468534.1"/>
    </source>
</evidence>
<proteinExistence type="inferred from homology"/>
<feature type="compositionally biased region" description="Basic and acidic residues" evidence="9">
    <location>
        <begin position="1"/>
        <end position="27"/>
    </location>
</feature>
<comment type="subcellular location">
    <subcellularLocation>
        <location evidence="1">Membrane</location>
        <topology evidence="1">Multi-pass membrane protein</topology>
    </subcellularLocation>
</comment>
<feature type="region of interest" description="Disordered" evidence="9">
    <location>
        <begin position="1"/>
        <end position="34"/>
    </location>
</feature>
<evidence type="ECO:0000259" key="11">
    <source>
        <dbReference type="PROSITE" id="PS50850"/>
    </source>
</evidence>
<feature type="transmembrane region" description="Helical" evidence="10">
    <location>
        <begin position="316"/>
        <end position="338"/>
    </location>
</feature>
<dbReference type="NCBIfam" id="TIGR00879">
    <property type="entry name" value="SP"/>
    <property type="match status" value="1"/>
</dbReference>
<evidence type="ECO:0000256" key="9">
    <source>
        <dbReference type="SAM" id="MobiDB-lite"/>
    </source>
</evidence>
<dbReference type="PROSITE" id="PS00216">
    <property type="entry name" value="SUGAR_TRANSPORT_1"/>
    <property type="match status" value="1"/>
</dbReference>
<feature type="transmembrane region" description="Helical" evidence="10">
    <location>
        <begin position="477"/>
        <end position="498"/>
    </location>
</feature>
<feature type="transmembrane region" description="Helical" evidence="10">
    <location>
        <begin position="450"/>
        <end position="471"/>
    </location>
</feature>
<dbReference type="GO" id="GO:0005351">
    <property type="term" value="F:carbohydrate:proton symporter activity"/>
    <property type="evidence" value="ECO:0007669"/>
    <property type="project" value="TreeGrafter"/>
</dbReference>